<keyword evidence="4" id="KW-1185">Reference proteome</keyword>
<protein>
    <submittedName>
        <fullName evidence="3">Leucine-rich repeat and guanylate kinase domain-containing protein</fullName>
    </submittedName>
</protein>
<feature type="compositionally biased region" description="Basic and acidic residues" evidence="1">
    <location>
        <begin position="147"/>
        <end position="162"/>
    </location>
</feature>
<reference evidence="3 4" key="1">
    <citation type="submission" date="2024-02" db="EMBL/GenBank/DDBJ databases">
        <authorList>
            <person name="Chen Y."/>
            <person name="Shah S."/>
            <person name="Dougan E. K."/>
            <person name="Thang M."/>
            <person name="Chan C."/>
        </authorList>
    </citation>
    <scope>NUCLEOTIDE SEQUENCE [LARGE SCALE GENOMIC DNA]</scope>
</reference>
<name>A0ABP0II91_9DINO</name>
<feature type="compositionally biased region" description="Low complexity" evidence="1">
    <location>
        <begin position="165"/>
        <end position="177"/>
    </location>
</feature>
<dbReference type="GO" id="GO:0016301">
    <property type="term" value="F:kinase activity"/>
    <property type="evidence" value="ECO:0007669"/>
    <property type="project" value="UniProtKB-KW"/>
</dbReference>
<feature type="transmembrane region" description="Helical" evidence="2">
    <location>
        <begin position="577"/>
        <end position="596"/>
    </location>
</feature>
<keyword evidence="3" id="KW-0808">Transferase</keyword>
<feature type="transmembrane region" description="Helical" evidence="2">
    <location>
        <begin position="378"/>
        <end position="396"/>
    </location>
</feature>
<feature type="transmembrane region" description="Helical" evidence="2">
    <location>
        <begin position="417"/>
        <end position="436"/>
    </location>
</feature>
<keyword evidence="3" id="KW-0418">Kinase</keyword>
<organism evidence="3 4">
    <name type="scientific">Durusdinium trenchii</name>
    <dbReference type="NCBI Taxonomy" id="1381693"/>
    <lineage>
        <taxon>Eukaryota</taxon>
        <taxon>Sar</taxon>
        <taxon>Alveolata</taxon>
        <taxon>Dinophyceae</taxon>
        <taxon>Suessiales</taxon>
        <taxon>Symbiodiniaceae</taxon>
        <taxon>Durusdinium</taxon>
    </lineage>
</organism>
<feature type="transmembrane region" description="Helical" evidence="2">
    <location>
        <begin position="505"/>
        <end position="528"/>
    </location>
</feature>
<feature type="region of interest" description="Disordered" evidence="1">
    <location>
        <begin position="231"/>
        <end position="273"/>
    </location>
</feature>
<feature type="transmembrane region" description="Helical" evidence="2">
    <location>
        <begin position="473"/>
        <end position="493"/>
    </location>
</feature>
<proteinExistence type="predicted"/>
<gene>
    <name evidence="3" type="ORF">SCF082_LOCUS7293</name>
</gene>
<evidence type="ECO:0000256" key="2">
    <source>
        <dbReference type="SAM" id="Phobius"/>
    </source>
</evidence>
<evidence type="ECO:0000313" key="3">
    <source>
        <dbReference type="EMBL" id="CAK9002328.1"/>
    </source>
</evidence>
<feature type="region of interest" description="Disordered" evidence="1">
    <location>
        <begin position="146"/>
        <end position="177"/>
    </location>
</feature>
<evidence type="ECO:0000313" key="4">
    <source>
        <dbReference type="Proteomes" id="UP001642464"/>
    </source>
</evidence>
<keyword evidence="2" id="KW-1133">Transmembrane helix</keyword>
<keyword evidence="2" id="KW-0472">Membrane</keyword>
<feature type="transmembrane region" description="Helical" evidence="2">
    <location>
        <begin position="603"/>
        <end position="621"/>
    </location>
</feature>
<sequence>MAVVVSPPASQPPELHTTFSTLFTTSNEEKPDQHYPTNAELLQAICQFHDSISAHLEKLSDCAQSIQGPANLRGQRNSDASVCSVRSNNSEPPVLRSASNSAKKCQASSSVAMQALQMDISNLVPVRTARRRESLGSSVTESWAMGRLKEKKDKQVKLKDPEDSPSPSLRVLPVPGVPDLKKARDLIEDPAKAPAETPLECAEKNLSIPRISTDDAMLGRGSNEKTLCLDREASRGSERGTGLPFAVQRSSSQPRAGREDSQSSGRESLQRSRRASFDLQRAVSKANITEVFKVREMELTANLTPKGVMPHKSDEILIERSNEDDDAFDTVHERTPSWWLRLRFLDTFVSCHLSKALGLVSLFREGPCLLCRNWASRLYHWLLLSYLLYGVLNLTYQLSICHDQANECSGAWPPLAVDLFLLLGACMVLMSLGGFLRYKETTTLVAQSAEELSSYCQQNMLDDAWKIWSSSDALSALCVWFMLLFGRFGLYVYRGGGDADALDLSVLSFGLTYAISTGVLVVACFWQVRTSHAMLLIVNSWSASLLQGDASCMESKASWRRVSGLFRKTSRTFERCFAALGFIIVMLVLAALYDLIQGRGQELLASVSLALVIPGVLWTHASTTTACNRLPSLVTLIEADDEEEDREYMGLALYLSLSECGFFVWDTCVTLSLVQKFLYFTAAIAGTIGFQTGALNFQSRGIPID</sequence>
<keyword evidence="2" id="KW-0812">Transmembrane</keyword>
<evidence type="ECO:0000256" key="1">
    <source>
        <dbReference type="SAM" id="MobiDB-lite"/>
    </source>
</evidence>
<dbReference type="Proteomes" id="UP001642464">
    <property type="component" value="Unassembled WGS sequence"/>
</dbReference>
<dbReference type="EMBL" id="CAXAMM010004080">
    <property type="protein sequence ID" value="CAK9002328.1"/>
    <property type="molecule type" value="Genomic_DNA"/>
</dbReference>
<accession>A0ABP0II91</accession>
<comment type="caution">
    <text evidence="3">The sequence shown here is derived from an EMBL/GenBank/DDBJ whole genome shotgun (WGS) entry which is preliminary data.</text>
</comment>